<gene>
    <name evidence="1" type="ORF">LCGC14_0290580</name>
</gene>
<reference evidence="1" key="1">
    <citation type="journal article" date="2015" name="Nature">
        <title>Complex archaea that bridge the gap between prokaryotes and eukaryotes.</title>
        <authorList>
            <person name="Spang A."/>
            <person name="Saw J.H."/>
            <person name="Jorgensen S.L."/>
            <person name="Zaremba-Niedzwiedzka K."/>
            <person name="Martijn J."/>
            <person name="Lind A.E."/>
            <person name="van Eijk R."/>
            <person name="Schleper C."/>
            <person name="Guy L."/>
            <person name="Ettema T.J."/>
        </authorList>
    </citation>
    <scope>NUCLEOTIDE SEQUENCE</scope>
</reference>
<accession>A0A0F9TY44</accession>
<dbReference type="InterPro" id="IPR043519">
    <property type="entry name" value="NT_sf"/>
</dbReference>
<protein>
    <recommendedName>
        <fullName evidence="2">Polymerase nucleotidyl transferase domain-containing protein</fullName>
    </recommendedName>
</protein>
<proteinExistence type="predicted"/>
<sequence length="184" mass="20994">MIIFGHLINFLYNSTGLKIAKITEGGSGAKLTYTCNSDLDIIFATSKDYIAQEMLEFLEEKANQMFGAVANIRKSLSAVQIDFIHPQCDVDLVYKTKNAFNQEFKEIKNIKKLKSVQQNAIKIVKYTFDNTIDDVIHGYEVEKACLQFNLSNLKNLVYSIIEYFRGRINQEGLSVNNIIEFLSK</sequence>
<evidence type="ECO:0000313" key="1">
    <source>
        <dbReference type="EMBL" id="KKN84244.1"/>
    </source>
</evidence>
<organism evidence="1">
    <name type="scientific">marine sediment metagenome</name>
    <dbReference type="NCBI Taxonomy" id="412755"/>
    <lineage>
        <taxon>unclassified sequences</taxon>
        <taxon>metagenomes</taxon>
        <taxon>ecological metagenomes</taxon>
    </lineage>
</organism>
<dbReference type="SUPFAM" id="SSF81301">
    <property type="entry name" value="Nucleotidyltransferase"/>
    <property type="match status" value="1"/>
</dbReference>
<comment type="caution">
    <text evidence="1">The sequence shown here is derived from an EMBL/GenBank/DDBJ whole genome shotgun (WGS) entry which is preliminary data.</text>
</comment>
<name>A0A0F9TY44_9ZZZZ</name>
<evidence type="ECO:0008006" key="2">
    <source>
        <dbReference type="Google" id="ProtNLM"/>
    </source>
</evidence>
<dbReference type="EMBL" id="LAZR01000173">
    <property type="protein sequence ID" value="KKN84244.1"/>
    <property type="molecule type" value="Genomic_DNA"/>
</dbReference>
<dbReference type="AlphaFoldDB" id="A0A0F9TY44"/>